<dbReference type="SUPFAM" id="SSF54427">
    <property type="entry name" value="NTF2-like"/>
    <property type="match status" value="1"/>
</dbReference>
<reference evidence="1 2" key="1">
    <citation type="submission" date="2017-12" db="EMBL/GenBank/DDBJ databases">
        <title>Characterization of six clinical isolates of Enterochimera gen. nov., a novel genus of the Yersiniaciae family and the three species Enterochimera arupensis sp. nov., Enterochimera coloradensis sp. nov, and Enterochimera californica sp. nov.</title>
        <authorList>
            <person name="Rossi A."/>
            <person name="Fisher M."/>
        </authorList>
    </citation>
    <scope>NUCLEOTIDE SEQUENCE [LARGE SCALE GENOMIC DNA]</scope>
    <source>
        <strain evidence="1 2">2016Iso1</strain>
    </source>
</reference>
<dbReference type="EMBL" id="PJZK01000016">
    <property type="protein sequence ID" value="PLR47065.1"/>
    <property type="molecule type" value="Genomic_DNA"/>
</dbReference>
<dbReference type="OrthoDB" id="8912060at2"/>
<protein>
    <recommendedName>
        <fullName evidence="3">DUF4440 domain-containing protein</fullName>
    </recommendedName>
</protein>
<proteinExistence type="predicted"/>
<organism evidence="1 2">
    <name type="scientific">Chimaeribacter arupi</name>
    <dbReference type="NCBI Taxonomy" id="2060066"/>
    <lineage>
        <taxon>Bacteria</taxon>
        <taxon>Pseudomonadati</taxon>
        <taxon>Pseudomonadota</taxon>
        <taxon>Gammaproteobacteria</taxon>
        <taxon>Enterobacterales</taxon>
        <taxon>Yersiniaceae</taxon>
        <taxon>Chimaeribacter</taxon>
    </lineage>
</organism>
<keyword evidence="2" id="KW-1185">Reference proteome</keyword>
<dbReference type="Proteomes" id="UP000234626">
    <property type="component" value="Unassembled WGS sequence"/>
</dbReference>
<evidence type="ECO:0000313" key="1">
    <source>
        <dbReference type="EMBL" id="PLR47065.1"/>
    </source>
</evidence>
<dbReference type="Gene3D" id="3.10.450.50">
    <property type="match status" value="1"/>
</dbReference>
<accession>A0A2N5EKL7</accession>
<sequence length="134" mass="15331">MLNDLARLAERSVMDMHDTIQQIYSLPTEDAQARVLDLMSQFQPDFRMLTPQGTWLSYGQVKRLFKSQAGIQPALRIEVSQCETLAIEGSLVAVRYRKTHSVPGETFQRVSVAMIDVSTRPARWRYLQERSLSA</sequence>
<evidence type="ECO:0000313" key="2">
    <source>
        <dbReference type="Proteomes" id="UP000234626"/>
    </source>
</evidence>
<name>A0A2N5EKL7_9GAMM</name>
<comment type="caution">
    <text evidence="1">The sequence shown here is derived from an EMBL/GenBank/DDBJ whole genome shotgun (WGS) entry which is preliminary data.</text>
</comment>
<dbReference type="InterPro" id="IPR032710">
    <property type="entry name" value="NTF2-like_dom_sf"/>
</dbReference>
<evidence type="ECO:0008006" key="3">
    <source>
        <dbReference type="Google" id="ProtNLM"/>
    </source>
</evidence>
<dbReference type="RefSeq" id="WP_072928292.1">
    <property type="nucleotide sequence ID" value="NZ_CP119396.1"/>
</dbReference>
<dbReference type="AlphaFoldDB" id="A0A2N5EKL7"/>
<gene>
    <name evidence="1" type="ORF">CYR34_15100</name>
</gene>